<accession>A0A5N6V476</accession>
<evidence type="ECO:0000313" key="2">
    <source>
        <dbReference type="Proteomes" id="UP000326950"/>
    </source>
</evidence>
<evidence type="ECO:0000313" key="1">
    <source>
        <dbReference type="EMBL" id="KAE8165577.1"/>
    </source>
</evidence>
<dbReference type="EMBL" id="ML738599">
    <property type="protein sequence ID" value="KAE8165577.1"/>
    <property type="molecule type" value="Genomic_DNA"/>
</dbReference>
<sequence>MVNDRDAKSTGQMEIPYFIEHSRGSCTSQPLNEWRINDATSQVAPRLIVRRRHGFPIGNESGGHAEFHVTFQIGILLTRRGSSNHLDRAQSQMSKQTRNPKVRYHVSVINPSPNPDRVILVCMERDFLPAAVNRRTRNPHSASPQVSVGKEVIQLITTKITYPRRSGSIGSIRQTYIPTQLQDQEKNRRLRIPPY</sequence>
<name>A0A5N6V476_ASPTM</name>
<proteinExistence type="predicted"/>
<gene>
    <name evidence="1" type="ORF">BDV40DRAFT_57959</name>
</gene>
<protein>
    <submittedName>
        <fullName evidence="1">Uncharacterized protein</fullName>
    </submittedName>
</protein>
<organism evidence="1 2">
    <name type="scientific">Aspergillus tamarii</name>
    <dbReference type="NCBI Taxonomy" id="41984"/>
    <lineage>
        <taxon>Eukaryota</taxon>
        <taxon>Fungi</taxon>
        <taxon>Dikarya</taxon>
        <taxon>Ascomycota</taxon>
        <taxon>Pezizomycotina</taxon>
        <taxon>Eurotiomycetes</taxon>
        <taxon>Eurotiomycetidae</taxon>
        <taxon>Eurotiales</taxon>
        <taxon>Aspergillaceae</taxon>
        <taxon>Aspergillus</taxon>
        <taxon>Aspergillus subgen. Circumdati</taxon>
    </lineage>
</organism>
<dbReference type="AlphaFoldDB" id="A0A5N6V476"/>
<reference evidence="1 2" key="1">
    <citation type="submission" date="2019-04" db="EMBL/GenBank/DDBJ databases">
        <title>Friends and foes A comparative genomics study of 23 Aspergillus species from section Flavi.</title>
        <authorList>
            <consortium name="DOE Joint Genome Institute"/>
            <person name="Kjaerbolling I."/>
            <person name="Vesth T."/>
            <person name="Frisvad J.C."/>
            <person name="Nybo J.L."/>
            <person name="Theobald S."/>
            <person name="Kildgaard S."/>
            <person name="Isbrandt T."/>
            <person name="Kuo A."/>
            <person name="Sato A."/>
            <person name="Lyhne E.K."/>
            <person name="Kogle M.E."/>
            <person name="Wiebenga A."/>
            <person name="Kun R.S."/>
            <person name="Lubbers R.J."/>
            <person name="Makela M.R."/>
            <person name="Barry K."/>
            <person name="Chovatia M."/>
            <person name="Clum A."/>
            <person name="Daum C."/>
            <person name="Haridas S."/>
            <person name="He G."/>
            <person name="LaButti K."/>
            <person name="Lipzen A."/>
            <person name="Mondo S."/>
            <person name="Riley R."/>
            <person name="Salamov A."/>
            <person name="Simmons B.A."/>
            <person name="Magnuson J.K."/>
            <person name="Henrissat B."/>
            <person name="Mortensen U.H."/>
            <person name="Larsen T.O."/>
            <person name="Devries R.P."/>
            <person name="Grigoriev I.V."/>
            <person name="Machida M."/>
            <person name="Baker S.E."/>
            <person name="Andersen M.R."/>
        </authorList>
    </citation>
    <scope>NUCLEOTIDE SEQUENCE [LARGE SCALE GENOMIC DNA]</scope>
    <source>
        <strain evidence="1 2">CBS 117626</strain>
    </source>
</reference>
<keyword evidence="2" id="KW-1185">Reference proteome</keyword>
<dbReference type="Proteomes" id="UP000326950">
    <property type="component" value="Unassembled WGS sequence"/>
</dbReference>